<dbReference type="Proteomes" id="UP000245887">
    <property type="component" value="Unassembled WGS sequence"/>
</dbReference>
<dbReference type="PANTHER" id="PTHR35851:SF1">
    <property type="entry name" value="CELL DIVISION PROTEIN FTSQ"/>
    <property type="match status" value="1"/>
</dbReference>
<dbReference type="EMBL" id="QEKQ01000001">
    <property type="protein sequence ID" value="PVY78829.1"/>
    <property type="molecule type" value="Genomic_DNA"/>
</dbReference>
<dbReference type="GO" id="GO:0090529">
    <property type="term" value="P:cell septum assembly"/>
    <property type="evidence" value="ECO:0007669"/>
    <property type="project" value="InterPro"/>
</dbReference>
<dbReference type="PANTHER" id="PTHR35851">
    <property type="entry name" value="CELL DIVISION PROTEIN FTSQ"/>
    <property type="match status" value="1"/>
</dbReference>
<feature type="region of interest" description="Disordered" evidence="10">
    <location>
        <begin position="1"/>
        <end position="23"/>
    </location>
</feature>
<dbReference type="Pfam" id="PF08478">
    <property type="entry name" value="POTRA_1"/>
    <property type="match status" value="1"/>
</dbReference>
<organism evidence="12 13">
    <name type="scientific">Tamilnaduibacter salinus</name>
    <dbReference type="NCBI Taxonomy" id="1484056"/>
    <lineage>
        <taxon>Bacteria</taxon>
        <taxon>Pseudomonadati</taxon>
        <taxon>Pseudomonadota</taxon>
        <taxon>Gammaproteobacteria</taxon>
        <taxon>Pseudomonadales</taxon>
        <taxon>Marinobacteraceae</taxon>
        <taxon>Tamilnaduibacter</taxon>
    </lineage>
</organism>
<reference evidence="12 13" key="1">
    <citation type="submission" date="2018-04" db="EMBL/GenBank/DDBJ databases">
        <title>Genomic Encyclopedia of Type Strains, Phase IV (KMG-IV): sequencing the most valuable type-strain genomes for metagenomic binning, comparative biology and taxonomic classification.</title>
        <authorList>
            <person name="Goeker M."/>
        </authorList>
    </citation>
    <scope>NUCLEOTIDE SEQUENCE [LARGE SCALE GENOMIC DNA]</scope>
    <source>
        <strain evidence="12 13">DSM 28688</strain>
    </source>
</reference>
<comment type="caution">
    <text evidence="12">The sequence shown here is derived from an EMBL/GenBank/DDBJ whole genome shotgun (WGS) entry which is preliminary data.</text>
</comment>
<dbReference type="InterPro" id="IPR045335">
    <property type="entry name" value="FtsQ_C_sf"/>
</dbReference>
<dbReference type="RefSeq" id="WP_116918111.1">
    <property type="nucleotide sequence ID" value="NZ_QEKQ01000001.1"/>
</dbReference>
<comment type="subunit">
    <text evidence="9">Part of a complex composed of FtsB, FtsL and FtsQ.</text>
</comment>
<accession>A0A2U1D0C1</accession>
<keyword evidence="2 9" id="KW-1003">Cell membrane</keyword>
<evidence type="ECO:0000256" key="6">
    <source>
        <dbReference type="ARBA" id="ARBA00022989"/>
    </source>
</evidence>
<proteinExistence type="inferred from homology"/>
<evidence type="ECO:0000256" key="4">
    <source>
        <dbReference type="ARBA" id="ARBA00022618"/>
    </source>
</evidence>
<dbReference type="OrthoDB" id="9790370at2"/>
<dbReference type="GO" id="GO:0005886">
    <property type="term" value="C:plasma membrane"/>
    <property type="evidence" value="ECO:0007669"/>
    <property type="project" value="UniProtKB-SubCell"/>
</dbReference>
<evidence type="ECO:0000256" key="8">
    <source>
        <dbReference type="ARBA" id="ARBA00023306"/>
    </source>
</evidence>
<dbReference type="InterPro" id="IPR026579">
    <property type="entry name" value="FtsQ"/>
</dbReference>
<keyword evidence="6 9" id="KW-1133">Transmembrane helix</keyword>
<comment type="function">
    <text evidence="9">Essential cell division protein. May link together the upstream cell division proteins, which are predominantly cytoplasmic, with the downstream cell division proteins, which are predominantly periplasmic. May control correct divisome assembly.</text>
</comment>
<dbReference type="GO" id="GO:0043093">
    <property type="term" value="P:FtsZ-dependent cytokinesis"/>
    <property type="evidence" value="ECO:0007669"/>
    <property type="project" value="UniProtKB-UniRule"/>
</dbReference>
<dbReference type="PROSITE" id="PS51779">
    <property type="entry name" value="POTRA"/>
    <property type="match status" value="1"/>
</dbReference>
<keyword evidence="3 9" id="KW-0997">Cell inner membrane</keyword>
<dbReference type="HAMAP" id="MF_00911">
    <property type="entry name" value="FtsQ_subfam"/>
    <property type="match status" value="1"/>
</dbReference>
<dbReference type="Gene3D" id="3.40.50.11690">
    <property type="entry name" value="Cell division protein FtsQ/DivIB"/>
    <property type="match status" value="1"/>
</dbReference>
<evidence type="ECO:0000256" key="1">
    <source>
        <dbReference type="ARBA" id="ARBA00004370"/>
    </source>
</evidence>
<dbReference type="InterPro" id="IPR013685">
    <property type="entry name" value="POTRA_FtsQ_type"/>
</dbReference>
<comment type="similarity">
    <text evidence="9">Belongs to the FtsQ/DivIB family. FtsQ subfamily.</text>
</comment>
<feature type="domain" description="POTRA" evidence="11">
    <location>
        <begin position="71"/>
        <end position="140"/>
    </location>
</feature>
<comment type="subcellular location">
    <subcellularLocation>
        <location evidence="9">Cell inner membrane</location>
        <topology evidence="9">Single-pass type II membrane protein</topology>
    </subcellularLocation>
    <subcellularLocation>
        <location evidence="1">Membrane</location>
    </subcellularLocation>
    <text evidence="9">Localizes to the division septum.</text>
</comment>
<gene>
    <name evidence="9" type="primary">ftsQ</name>
    <name evidence="12" type="ORF">C8D92_10132</name>
</gene>
<dbReference type="InterPro" id="IPR005548">
    <property type="entry name" value="Cell_div_FtsQ/DivIB_C"/>
</dbReference>
<evidence type="ECO:0000259" key="11">
    <source>
        <dbReference type="PROSITE" id="PS51779"/>
    </source>
</evidence>
<keyword evidence="4 9" id="KW-0132">Cell division</keyword>
<evidence type="ECO:0000256" key="3">
    <source>
        <dbReference type="ARBA" id="ARBA00022519"/>
    </source>
</evidence>
<evidence type="ECO:0000256" key="7">
    <source>
        <dbReference type="ARBA" id="ARBA00023136"/>
    </source>
</evidence>
<name>A0A2U1D0C1_9GAMM</name>
<evidence type="ECO:0000313" key="12">
    <source>
        <dbReference type="EMBL" id="PVY78829.1"/>
    </source>
</evidence>
<dbReference type="GO" id="GO:0032153">
    <property type="term" value="C:cell division site"/>
    <property type="evidence" value="ECO:0007669"/>
    <property type="project" value="UniProtKB-UniRule"/>
</dbReference>
<keyword evidence="5 9" id="KW-0812">Transmembrane</keyword>
<keyword evidence="7 9" id="KW-0472">Membrane</keyword>
<dbReference type="AlphaFoldDB" id="A0A2U1D0C1"/>
<evidence type="ECO:0000313" key="13">
    <source>
        <dbReference type="Proteomes" id="UP000245887"/>
    </source>
</evidence>
<protein>
    <recommendedName>
        <fullName evidence="9">Cell division protein FtsQ</fullName>
    </recommendedName>
</protein>
<dbReference type="Pfam" id="PF03799">
    <property type="entry name" value="FtsQ_DivIB_C"/>
    <property type="match status" value="1"/>
</dbReference>
<evidence type="ECO:0000256" key="2">
    <source>
        <dbReference type="ARBA" id="ARBA00022475"/>
    </source>
</evidence>
<evidence type="ECO:0000256" key="9">
    <source>
        <dbReference type="HAMAP-Rule" id="MF_00911"/>
    </source>
</evidence>
<sequence length="277" mass="30830">MFERILMPTRNEPPRRGASPMDSGGGDGLFRVLSGWLAMMPWAQLGLAMTVLLFAAAMPWATGQVLDALDRQIARVDVEGEFQRLEPGRLKNDLNALVGRSYFATDLEDVKRTLEQEPWVASAAIRRVWPDQLTVDIREKQPLAYWNQQSLISRRGQIFQPSNPQAAGPLPRLSGPTGREDDVLGRARAMSDRLQAEGLTLAGLALAPRGAWTLTLDNGVIVALGRTQVGTRLDRFLTVYSERLASRIRDIRRVDARYTNGVAVQWKQSRPDNGKNS</sequence>
<evidence type="ECO:0000256" key="10">
    <source>
        <dbReference type="SAM" id="MobiDB-lite"/>
    </source>
</evidence>
<keyword evidence="8 9" id="KW-0131">Cell cycle</keyword>
<dbReference type="Gene3D" id="3.10.20.310">
    <property type="entry name" value="membrane protein fhac"/>
    <property type="match status" value="1"/>
</dbReference>
<evidence type="ECO:0000256" key="5">
    <source>
        <dbReference type="ARBA" id="ARBA00022692"/>
    </source>
</evidence>
<dbReference type="InterPro" id="IPR034746">
    <property type="entry name" value="POTRA"/>
</dbReference>